<proteinExistence type="predicted"/>
<comment type="caution">
    <text evidence="1">The sequence shown here is derived from an EMBL/GenBank/DDBJ whole genome shotgun (WGS) entry which is preliminary data.</text>
</comment>
<name>A0ABT9SBU9_9BURK</name>
<accession>A0ABT9SBU9</accession>
<evidence type="ECO:0008006" key="3">
    <source>
        <dbReference type="Google" id="ProtNLM"/>
    </source>
</evidence>
<reference evidence="1 2" key="1">
    <citation type="submission" date="2023-07" db="EMBL/GenBank/DDBJ databases">
        <title>Sorghum-associated microbial communities from plants grown in Nebraska, USA.</title>
        <authorList>
            <person name="Schachtman D."/>
        </authorList>
    </citation>
    <scope>NUCLEOTIDE SEQUENCE [LARGE SCALE GENOMIC DNA]</scope>
    <source>
        <strain evidence="1 2">DS1607</strain>
    </source>
</reference>
<evidence type="ECO:0000313" key="1">
    <source>
        <dbReference type="EMBL" id="MDP9901813.1"/>
    </source>
</evidence>
<dbReference type="Proteomes" id="UP001226867">
    <property type="component" value="Unassembled WGS sequence"/>
</dbReference>
<gene>
    <name evidence="1" type="ORF">J2W36_004083</name>
</gene>
<sequence>MSNPPRRPPSFVPTLTDVVAPGMSSTAARDPNGEGPELEELVVQRVMERVALTLEDQLSDAVSAAVQLHLDAMSAQLRVEIEGVVRRLTTDALARELSETTGSARISRA</sequence>
<dbReference type="EMBL" id="JAUSRO010000014">
    <property type="protein sequence ID" value="MDP9901813.1"/>
    <property type="molecule type" value="Genomic_DNA"/>
</dbReference>
<keyword evidence="2" id="KW-1185">Reference proteome</keyword>
<dbReference type="RefSeq" id="WP_307691583.1">
    <property type="nucleotide sequence ID" value="NZ_JAUSRO010000014.1"/>
</dbReference>
<organism evidence="1 2">
    <name type="scientific">Variovorax ginsengisoli</name>
    <dbReference type="NCBI Taxonomy" id="363844"/>
    <lineage>
        <taxon>Bacteria</taxon>
        <taxon>Pseudomonadati</taxon>
        <taxon>Pseudomonadota</taxon>
        <taxon>Betaproteobacteria</taxon>
        <taxon>Burkholderiales</taxon>
        <taxon>Comamonadaceae</taxon>
        <taxon>Variovorax</taxon>
    </lineage>
</organism>
<evidence type="ECO:0000313" key="2">
    <source>
        <dbReference type="Proteomes" id="UP001226867"/>
    </source>
</evidence>
<protein>
    <recommendedName>
        <fullName evidence="3">DUF2486 domain-containing protein</fullName>
    </recommendedName>
</protein>